<sequence length="874" mass="92451">MTRSAREQTRPSRRVLVAQMREPLRKFLATEAGSAGVMLAAVGAALGWANSPWSDSYESLLHTEATVRIGDAVLSMDAGHWISDGLMALFFLVIGLEVRRELSIGELTERRRVVVPVLGALAGMVVPALLYLAINPSGAAADGWGVVIATDTALVLGALAIVGPASSTQLRIFLLSVAVFDDIVAVAIIGVVYSGSIDLLALAVAGAMLVLIAVLSRRGEWRYWVYAAAFLVLWVATVRSGLHASIAGMVAGLLIGARPPRRADVERVAARFRAFQQAPRPDVGDAARSALQQSVSMNERLQVILHPAVAYVIVPLFVLANAGVDLRGGVFGDAITSPVTWGIVAGLVAGKTVGIGATALVSSRLGAGPLPTGVGEGQVIGGAALSGIGFTVSLLIANLAFTDTALLDAATVGVLLGAVLATLTAWVVFRLAAVLRGERTASLPVVLDRPVDPARDHIRGPVDAPLTLVEYGDFECPFCSRATGVVDSLMDRFGDDLRYVFRHLPLADVHPKAILAAEAAEAAAAQGAFWQMHDRLFAHQSQLEPPDLLTHAAVLGLDVERFSRELGTGLHGAHIREDVASAEASGATGTPTFFVDGHRQVGRYDEEALAEALTGGQPPPAVETPAAGTRGKPEGPGVPVIGRLRSGDTDAAPLVLEGLEESPDRDGIYARLSPDQLAALSKHGERRRLAAREPLFGDSEPGADFVVVLSGTVALVDGYGHDNRVRGVHGRGRFLGGLGTLRGEAMFLTPVAQQDAEVLTIPPERLRTALDADPRLRETVLRTYLLRRSYLIEQTAVRMVGSGASADARRLREFLTARDVMYSWLDLDTDENASAVLQQLGVDPDDTPVAVTRDRRVLLNPSEAELAESLGLDD</sequence>
<dbReference type="Gene3D" id="1.20.1530.10">
    <property type="entry name" value="Na+/H+ antiporter like domain"/>
    <property type="match status" value="1"/>
</dbReference>
<evidence type="ECO:0000256" key="6">
    <source>
        <dbReference type="ARBA" id="ARBA00022692"/>
    </source>
</evidence>
<comment type="catalytic activity">
    <reaction evidence="12">
        <text>Na(+)(in) + 2 H(+)(out) = Na(+)(out) + 2 H(+)(in)</text>
        <dbReference type="Rhea" id="RHEA:29251"/>
        <dbReference type="ChEBI" id="CHEBI:15378"/>
        <dbReference type="ChEBI" id="CHEBI:29101"/>
    </reaction>
</comment>
<dbReference type="InterPro" id="IPR000595">
    <property type="entry name" value="cNMP-bd_dom"/>
</dbReference>
<dbReference type="NCBIfam" id="TIGR00773">
    <property type="entry name" value="NhaA"/>
    <property type="match status" value="1"/>
</dbReference>
<keyword evidence="10 12" id="KW-0472">Membrane</keyword>
<keyword evidence="5 12" id="KW-1003">Cell membrane</keyword>
<dbReference type="HAMAP" id="MF_01844">
    <property type="entry name" value="NhaA"/>
    <property type="match status" value="1"/>
</dbReference>
<evidence type="ECO:0000256" key="5">
    <source>
        <dbReference type="ARBA" id="ARBA00022475"/>
    </source>
</evidence>
<feature type="transmembrane region" description="Helical" evidence="12">
    <location>
        <begin position="172"/>
        <end position="193"/>
    </location>
</feature>
<protein>
    <recommendedName>
        <fullName evidence="12">Na(+)/H(+) antiporter NhaA</fullName>
    </recommendedName>
    <alternativeName>
        <fullName evidence="12">Sodium/proton antiporter NhaA</fullName>
    </alternativeName>
</protein>
<dbReference type="Gene3D" id="3.40.30.10">
    <property type="entry name" value="Glutaredoxin"/>
    <property type="match status" value="2"/>
</dbReference>
<comment type="caution">
    <text evidence="16">The sequence shown here is derived from an EMBL/GenBank/DDBJ whole genome shotgun (WGS) entry which is preliminary data.</text>
</comment>
<evidence type="ECO:0000313" key="17">
    <source>
        <dbReference type="Proteomes" id="UP000243528"/>
    </source>
</evidence>
<dbReference type="AlphaFoldDB" id="A0A2P8DN88"/>
<keyword evidence="4 12" id="KW-0050">Antiport</keyword>
<dbReference type="InterPro" id="IPR004670">
    <property type="entry name" value="NhaA"/>
</dbReference>
<evidence type="ECO:0000256" key="3">
    <source>
        <dbReference type="ARBA" id="ARBA00022448"/>
    </source>
</evidence>
<dbReference type="Pfam" id="PF06965">
    <property type="entry name" value="Na_H_antiport_1"/>
    <property type="match status" value="1"/>
</dbReference>
<dbReference type="Pfam" id="PF00027">
    <property type="entry name" value="cNMP_binding"/>
    <property type="match status" value="1"/>
</dbReference>
<evidence type="ECO:0000256" key="13">
    <source>
        <dbReference type="SAM" id="MobiDB-lite"/>
    </source>
</evidence>
<dbReference type="GO" id="GO:0005886">
    <property type="term" value="C:plasma membrane"/>
    <property type="evidence" value="ECO:0007669"/>
    <property type="project" value="UniProtKB-SubCell"/>
</dbReference>
<evidence type="ECO:0000256" key="1">
    <source>
        <dbReference type="ARBA" id="ARBA00004429"/>
    </source>
</evidence>
<evidence type="ECO:0000259" key="14">
    <source>
        <dbReference type="PROSITE" id="PS50042"/>
    </source>
</evidence>
<evidence type="ECO:0000256" key="9">
    <source>
        <dbReference type="ARBA" id="ARBA00023065"/>
    </source>
</evidence>
<proteinExistence type="inferred from homology"/>
<keyword evidence="17" id="KW-1185">Reference proteome</keyword>
<feature type="domain" description="Cyclic nucleotide-binding" evidence="14">
    <location>
        <begin position="668"/>
        <end position="787"/>
    </location>
</feature>
<organism evidence="16 17">
    <name type="scientific">Haloactinopolyspora alba</name>
    <dbReference type="NCBI Taxonomy" id="648780"/>
    <lineage>
        <taxon>Bacteria</taxon>
        <taxon>Bacillati</taxon>
        <taxon>Actinomycetota</taxon>
        <taxon>Actinomycetes</taxon>
        <taxon>Jiangellales</taxon>
        <taxon>Jiangellaceae</taxon>
        <taxon>Haloactinopolyspora</taxon>
    </lineage>
</organism>
<comment type="subcellular location">
    <subcellularLocation>
        <location evidence="1">Cell inner membrane</location>
        <topology evidence="1">Multi-pass membrane protein</topology>
    </subcellularLocation>
    <subcellularLocation>
        <location evidence="12">Cell membrane</location>
        <topology evidence="12">Multi-pass membrane protein</topology>
    </subcellularLocation>
</comment>
<dbReference type="GO" id="GO:0006885">
    <property type="term" value="P:regulation of pH"/>
    <property type="evidence" value="ECO:0007669"/>
    <property type="project" value="UniProtKB-UniRule"/>
</dbReference>
<feature type="transmembrane region" description="Helical" evidence="12">
    <location>
        <begin position="304"/>
        <end position="326"/>
    </location>
</feature>
<comment type="similarity">
    <text evidence="12">Belongs to the NhaA Na(+)/H(+) (TC 2.A.33) antiporter family.</text>
</comment>
<feature type="region of interest" description="Disordered" evidence="13">
    <location>
        <begin position="612"/>
        <end position="644"/>
    </location>
</feature>
<dbReference type="InterPro" id="IPR018490">
    <property type="entry name" value="cNMP-bd_dom_sf"/>
</dbReference>
<feature type="transmembrane region" description="Helical" evidence="12">
    <location>
        <begin position="338"/>
        <end position="360"/>
    </location>
</feature>
<dbReference type="InterPro" id="IPR012336">
    <property type="entry name" value="Thioredoxin-like_fold"/>
</dbReference>
<dbReference type="InterPro" id="IPR023171">
    <property type="entry name" value="Na/H_antiporter_dom_sf"/>
</dbReference>
<feature type="transmembrane region" description="Helical" evidence="12">
    <location>
        <begin position="146"/>
        <end position="165"/>
    </location>
</feature>
<keyword evidence="3 12" id="KW-0813">Transport</keyword>
<feature type="transmembrane region" description="Helical" evidence="12">
    <location>
        <begin position="223"/>
        <end position="242"/>
    </location>
</feature>
<comment type="function">
    <text evidence="12">Na(+)/H(+) antiporter that extrudes sodium in exchange for external protons.</text>
</comment>
<evidence type="ECO:0000256" key="11">
    <source>
        <dbReference type="ARBA" id="ARBA00023201"/>
    </source>
</evidence>
<dbReference type="Gene3D" id="2.60.120.10">
    <property type="entry name" value="Jelly Rolls"/>
    <property type="match status" value="1"/>
</dbReference>
<feature type="domain" description="Thioredoxin" evidence="15">
    <location>
        <begin position="420"/>
        <end position="618"/>
    </location>
</feature>
<reference evidence="16 17" key="1">
    <citation type="submission" date="2018-03" db="EMBL/GenBank/DDBJ databases">
        <title>Genomic Encyclopedia of Archaeal and Bacterial Type Strains, Phase II (KMG-II): from individual species to whole genera.</title>
        <authorList>
            <person name="Goeker M."/>
        </authorList>
    </citation>
    <scope>NUCLEOTIDE SEQUENCE [LARGE SCALE GENOMIC DNA]</scope>
    <source>
        <strain evidence="16 17">DSM 45211</strain>
    </source>
</reference>
<evidence type="ECO:0000313" key="16">
    <source>
        <dbReference type="EMBL" id="PSK98663.1"/>
    </source>
</evidence>
<evidence type="ECO:0000256" key="12">
    <source>
        <dbReference type="HAMAP-Rule" id="MF_01844"/>
    </source>
</evidence>
<dbReference type="Proteomes" id="UP000243528">
    <property type="component" value="Unassembled WGS sequence"/>
</dbReference>
<evidence type="ECO:0000256" key="4">
    <source>
        <dbReference type="ARBA" id="ARBA00022449"/>
    </source>
</evidence>
<gene>
    <name evidence="12" type="primary">nhaA</name>
    <name evidence="16" type="ORF">CLV30_11946</name>
</gene>
<accession>A0A2P8DN88</accession>
<feature type="transmembrane region" description="Helical" evidence="12">
    <location>
        <begin position="380"/>
        <end position="401"/>
    </location>
</feature>
<feature type="transmembrane region" description="Helical" evidence="12">
    <location>
        <begin position="78"/>
        <end position="98"/>
    </location>
</feature>
<feature type="transmembrane region" description="Helical" evidence="12">
    <location>
        <begin position="413"/>
        <end position="435"/>
    </location>
</feature>
<dbReference type="InterPro" id="IPR013766">
    <property type="entry name" value="Thioredoxin_domain"/>
</dbReference>
<dbReference type="PROSITE" id="PS50042">
    <property type="entry name" value="CNMP_BINDING_3"/>
    <property type="match status" value="1"/>
</dbReference>
<dbReference type="InterPro" id="IPR014710">
    <property type="entry name" value="RmlC-like_jellyroll"/>
</dbReference>
<evidence type="ECO:0000259" key="15">
    <source>
        <dbReference type="PROSITE" id="PS51352"/>
    </source>
</evidence>
<feature type="transmembrane region" description="Helical" evidence="12">
    <location>
        <begin position="113"/>
        <end position="134"/>
    </location>
</feature>
<evidence type="ECO:0000256" key="7">
    <source>
        <dbReference type="ARBA" id="ARBA00022989"/>
    </source>
</evidence>
<dbReference type="CDD" id="cd00038">
    <property type="entry name" value="CAP_ED"/>
    <property type="match status" value="1"/>
</dbReference>
<evidence type="ECO:0000256" key="8">
    <source>
        <dbReference type="ARBA" id="ARBA00023053"/>
    </source>
</evidence>
<dbReference type="PANTHER" id="PTHR30341:SF0">
    <property type="entry name" value="NA(+)_H(+) ANTIPORTER NHAA"/>
    <property type="match status" value="1"/>
</dbReference>
<dbReference type="Pfam" id="PF13462">
    <property type="entry name" value="Thioredoxin_4"/>
    <property type="match status" value="1"/>
</dbReference>
<dbReference type="SUPFAM" id="SSF52833">
    <property type="entry name" value="Thioredoxin-like"/>
    <property type="match status" value="1"/>
</dbReference>
<dbReference type="PROSITE" id="PS51352">
    <property type="entry name" value="THIOREDOXIN_2"/>
    <property type="match status" value="1"/>
</dbReference>
<feature type="transmembrane region" description="Helical" evidence="12">
    <location>
        <begin position="199"/>
        <end position="216"/>
    </location>
</feature>
<dbReference type="PANTHER" id="PTHR30341">
    <property type="entry name" value="SODIUM ION/PROTON ANTIPORTER NHAA-RELATED"/>
    <property type="match status" value="1"/>
</dbReference>
<keyword evidence="7 12" id="KW-1133">Transmembrane helix</keyword>
<dbReference type="InterPro" id="IPR036249">
    <property type="entry name" value="Thioredoxin-like_sf"/>
</dbReference>
<name>A0A2P8DN88_9ACTN</name>
<dbReference type="EMBL" id="PYGE01000019">
    <property type="protein sequence ID" value="PSK98663.1"/>
    <property type="molecule type" value="Genomic_DNA"/>
</dbReference>
<keyword evidence="9 12" id="KW-0406">Ion transport</keyword>
<dbReference type="RefSeq" id="WP_165358709.1">
    <property type="nucleotide sequence ID" value="NZ_PYGE01000019.1"/>
</dbReference>
<dbReference type="SMART" id="SM00100">
    <property type="entry name" value="cNMP"/>
    <property type="match status" value="1"/>
</dbReference>
<dbReference type="GO" id="GO:0015385">
    <property type="term" value="F:sodium:proton antiporter activity"/>
    <property type="evidence" value="ECO:0007669"/>
    <property type="project" value="UniProtKB-UniRule"/>
</dbReference>
<comment type="similarity">
    <text evidence="2">In the N-terminal section; belongs to the NhaA Na(+)/H(+) (TC 2.A.33) antiporter family.</text>
</comment>
<keyword evidence="11 12" id="KW-0739">Sodium transport</keyword>
<dbReference type="SUPFAM" id="SSF51206">
    <property type="entry name" value="cAMP-binding domain-like"/>
    <property type="match status" value="1"/>
</dbReference>
<keyword evidence="6 12" id="KW-0812">Transmembrane</keyword>
<keyword evidence="8 12" id="KW-0915">Sodium</keyword>
<feature type="transmembrane region" description="Helical" evidence="12">
    <location>
        <begin position="27"/>
        <end position="49"/>
    </location>
</feature>
<evidence type="ECO:0000256" key="2">
    <source>
        <dbReference type="ARBA" id="ARBA00007006"/>
    </source>
</evidence>
<evidence type="ECO:0000256" key="10">
    <source>
        <dbReference type="ARBA" id="ARBA00023136"/>
    </source>
</evidence>